<evidence type="ECO:0000313" key="9">
    <source>
        <dbReference type="Proteomes" id="UP001140453"/>
    </source>
</evidence>
<accession>A0A9W8YL41</accession>
<comment type="caution">
    <text evidence="8">The sequence shown here is derived from an EMBL/GenBank/DDBJ whole genome shotgun (WGS) entry which is preliminary data.</text>
</comment>
<feature type="transmembrane region" description="Helical" evidence="6">
    <location>
        <begin position="573"/>
        <end position="598"/>
    </location>
</feature>
<evidence type="ECO:0000256" key="1">
    <source>
        <dbReference type="ARBA" id="ARBA00004141"/>
    </source>
</evidence>
<keyword evidence="5 6" id="KW-0472">Membrane</keyword>
<keyword evidence="9" id="KW-1185">Reference proteome</keyword>
<proteinExistence type="inferred from homology"/>
<keyword evidence="3 6" id="KW-0812">Transmembrane</keyword>
<feature type="transmembrane region" description="Helical" evidence="6">
    <location>
        <begin position="360"/>
        <end position="381"/>
    </location>
</feature>
<organism evidence="8 9">
    <name type="scientific">Gnomoniopsis smithogilvyi</name>
    <dbReference type="NCBI Taxonomy" id="1191159"/>
    <lineage>
        <taxon>Eukaryota</taxon>
        <taxon>Fungi</taxon>
        <taxon>Dikarya</taxon>
        <taxon>Ascomycota</taxon>
        <taxon>Pezizomycotina</taxon>
        <taxon>Sordariomycetes</taxon>
        <taxon>Sordariomycetidae</taxon>
        <taxon>Diaporthales</taxon>
        <taxon>Gnomoniaceae</taxon>
        <taxon>Gnomoniopsis</taxon>
    </lineage>
</organism>
<dbReference type="OrthoDB" id="40134at2759"/>
<evidence type="ECO:0000256" key="2">
    <source>
        <dbReference type="ARBA" id="ARBA00008066"/>
    </source>
</evidence>
<evidence type="ECO:0000259" key="7">
    <source>
        <dbReference type="Pfam" id="PF01490"/>
    </source>
</evidence>
<feature type="transmembrane region" description="Helical" evidence="6">
    <location>
        <begin position="402"/>
        <end position="419"/>
    </location>
</feature>
<feature type="transmembrane region" description="Helical" evidence="6">
    <location>
        <begin position="294"/>
        <end position="314"/>
    </location>
</feature>
<dbReference type="PANTHER" id="PTHR22950:SF461">
    <property type="entry name" value="AMINO ACID TRANSPORTER TRANSMEMBRANE DOMAIN-CONTAINING PROTEIN"/>
    <property type="match status" value="1"/>
</dbReference>
<feature type="transmembrane region" description="Helical" evidence="6">
    <location>
        <begin position="157"/>
        <end position="179"/>
    </location>
</feature>
<evidence type="ECO:0000256" key="6">
    <source>
        <dbReference type="SAM" id="Phobius"/>
    </source>
</evidence>
<gene>
    <name evidence="8" type="ORF">N0V93_009449</name>
</gene>
<reference evidence="8" key="1">
    <citation type="submission" date="2022-10" db="EMBL/GenBank/DDBJ databases">
        <title>Tapping the CABI collections for fungal endophytes: first genome assemblies for Collariella, Neodidymelliopsis, Ascochyta clinopodiicola, Didymella pomorum, Didymosphaeria variabile, Neocosmospora piperis and Neocucurbitaria cava.</title>
        <authorList>
            <person name="Hill R."/>
        </authorList>
    </citation>
    <scope>NUCLEOTIDE SEQUENCE</scope>
    <source>
        <strain evidence="8">IMI 355082</strain>
    </source>
</reference>
<feature type="transmembrane region" description="Helical" evidence="6">
    <location>
        <begin position="185"/>
        <end position="209"/>
    </location>
</feature>
<protein>
    <recommendedName>
        <fullName evidence="7">Amino acid transporter transmembrane domain-containing protein</fullName>
    </recommendedName>
</protein>
<evidence type="ECO:0000313" key="8">
    <source>
        <dbReference type="EMBL" id="KAJ4386551.1"/>
    </source>
</evidence>
<dbReference type="AlphaFoldDB" id="A0A9W8YL41"/>
<feature type="transmembrane region" description="Helical" evidence="6">
    <location>
        <begin position="439"/>
        <end position="464"/>
    </location>
</feature>
<dbReference type="EMBL" id="JAPEVB010000006">
    <property type="protein sequence ID" value="KAJ4386551.1"/>
    <property type="molecule type" value="Genomic_DNA"/>
</dbReference>
<feature type="domain" description="Amino acid transporter transmembrane" evidence="7">
    <location>
        <begin position="161"/>
        <end position="533"/>
    </location>
</feature>
<dbReference type="PANTHER" id="PTHR22950">
    <property type="entry name" value="AMINO ACID TRANSPORTER"/>
    <property type="match status" value="1"/>
</dbReference>
<evidence type="ECO:0000256" key="5">
    <source>
        <dbReference type="ARBA" id="ARBA00023136"/>
    </source>
</evidence>
<dbReference type="Pfam" id="PF01490">
    <property type="entry name" value="Aa_trans"/>
    <property type="match status" value="1"/>
</dbReference>
<feature type="transmembrane region" description="Helical" evidence="6">
    <location>
        <begin position="262"/>
        <end position="282"/>
    </location>
</feature>
<sequence length="623" mass="69233">MTYMSLYEISHLSLDMSTLEVQYGSGLLFKEMASAIEKSSPDLPPADDPNNDKHAVFTASEEYIRPQARKLHDPDVTFEEYHYYALRTREEEASLTKPMTRWREIMMRKKPEAKGQEKVGGIMTSDINFANQANRIEISDEEWSNASRAFRTASSGACFYLITTDILGPYGVGFAMGTLGWMPGILLYTTFGFMAGYSGYLLWNMFLGLDSHQFPLRNYGDLAFRLYGGWARHTVNVLQALALLLVLGQITIQNGQALSQVSKFRICYAVCPIIFVAAGFLLGQIRTLRQFGLIANLAIWLNLLVIFITMGVIAHSPPNFGISVLGSAGAVVDPASVTPDDNGNYPPIKHYSYLPDPDSLVGSLNGLMSGVFAYGGAQLFIEFMAEMRRPSDFLKAMWGAQFFIYAVYMIYGCFVYYYQGQYAYQISYQGVSPYAFQTAGNMLAFVSGLIAAALYGNIGIKVLYNNVLMDIFSAPPLITKRGKILWAIIVPIWWSTAFIIAAAIPDYFGFASVISSATTLELTYCFPPMLALAYDIQLHAIGRGEGFDPHTGRVVREEHGLKRWIRGFNRGKWWLNVFHFLYSIGAWATAGLGLYAAIEGMIAAFAIPQVNSFTCTSPLNLNG</sequence>
<dbReference type="GO" id="GO:0016020">
    <property type="term" value="C:membrane"/>
    <property type="evidence" value="ECO:0007669"/>
    <property type="project" value="UniProtKB-SubCell"/>
</dbReference>
<feature type="transmembrane region" description="Helical" evidence="6">
    <location>
        <begin position="484"/>
        <end position="504"/>
    </location>
</feature>
<comment type="similarity">
    <text evidence="2">Belongs to the amino acid/polyamine transporter 2 family.</text>
</comment>
<feature type="transmembrane region" description="Helical" evidence="6">
    <location>
        <begin position="230"/>
        <end position="250"/>
    </location>
</feature>
<dbReference type="GO" id="GO:0015179">
    <property type="term" value="F:L-amino acid transmembrane transporter activity"/>
    <property type="evidence" value="ECO:0007669"/>
    <property type="project" value="TreeGrafter"/>
</dbReference>
<evidence type="ECO:0000256" key="3">
    <source>
        <dbReference type="ARBA" id="ARBA00022692"/>
    </source>
</evidence>
<dbReference type="Proteomes" id="UP001140453">
    <property type="component" value="Unassembled WGS sequence"/>
</dbReference>
<name>A0A9W8YL41_9PEZI</name>
<dbReference type="InterPro" id="IPR013057">
    <property type="entry name" value="AA_transpt_TM"/>
</dbReference>
<keyword evidence="4 6" id="KW-1133">Transmembrane helix</keyword>
<comment type="subcellular location">
    <subcellularLocation>
        <location evidence="1">Membrane</location>
        <topology evidence="1">Multi-pass membrane protein</topology>
    </subcellularLocation>
</comment>
<evidence type="ECO:0000256" key="4">
    <source>
        <dbReference type="ARBA" id="ARBA00022989"/>
    </source>
</evidence>